<sequence length="112" mass="12589">MLGKRGGMRDHKAKRNRNRTQQRTVRCATGMCIGCLLRIRFVVCFVLAHGGLSRSAAPRVPDATSATDRSGLRDLVAVSFKEAVGKCFGAKVWHGQIQRRKLTLKPRPRWKM</sequence>
<gene>
    <name evidence="2" type="ORF">ZHAS_00000523</name>
</gene>
<dbReference type="Proteomes" id="UP000030765">
    <property type="component" value="Unassembled WGS sequence"/>
</dbReference>
<dbReference type="AlphaFoldDB" id="A0A084VA82"/>
<dbReference type="EMBL" id="ATLV01002727">
    <property type="status" value="NOT_ANNOTATED_CDS"/>
    <property type="molecule type" value="Genomic_DNA"/>
</dbReference>
<dbReference type="VEuPathDB" id="VectorBase:ASIC000523"/>
<organism evidence="2">
    <name type="scientific">Anopheles sinensis</name>
    <name type="common">Mosquito</name>
    <dbReference type="NCBI Taxonomy" id="74873"/>
    <lineage>
        <taxon>Eukaryota</taxon>
        <taxon>Metazoa</taxon>
        <taxon>Ecdysozoa</taxon>
        <taxon>Arthropoda</taxon>
        <taxon>Hexapoda</taxon>
        <taxon>Insecta</taxon>
        <taxon>Pterygota</taxon>
        <taxon>Neoptera</taxon>
        <taxon>Endopterygota</taxon>
        <taxon>Diptera</taxon>
        <taxon>Nematocera</taxon>
        <taxon>Culicoidea</taxon>
        <taxon>Culicidae</taxon>
        <taxon>Anophelinae</taxon>
        <taxon>Anopheles</taxon>
    </lineage>
</organism>
<accession>A0A084VA82</accession>
<dbReference type="EMBL" id="KE524082">
    <property type="protein sequence ID" value="KFB34876.1"/>
    <property type="molecule type" value="Genomic_DNA"/>
</dbReference>
<proteinExistence type="predicted"/>
<evidence type="ECO:0000256" key="1">
    <source>
        <dbReference type="SAM" id="MobiDB-lite"/>
    </source>
</evidence>
<evidence type="ECO:0000313" key="4">
    <source>
        <dbReference type="Proteomes" id="UP000030765"/>
    </source>
</evidence>
<evidence type="ECO:0000313" key="2">
    <source>
        <dbReference type="EMBL" id="KFB34876.1"/>
    </source>
</evidence>
<feature type="region of interest" description="Disordered" evidence="1">
    <location>
        <begin position="1"/>
        <end position="21"/>
    </location>
</feature>
<protein>
    <submittedName>
        <fullName evidence="2 3">DNA repair protein RadC</fullName>
    </submittedName>
</protein>
<feature type="compositionally biased region" description="Basic residues" evidence="1">
    <location>
        <begin position="11"/>
        <end position="20"/>
    </location>
</feature>
<reference evidence="2 4" key="1">
    <citation type="journal article" date="2014" name="BMC Genomics">
        <title>Genome sequence of Anopheles sinensis provides insight into genetics basis of mosquito competence for malaria parasites.</title>
        <authorList>
            <person name="Zhou D."/>
            <person name="Zhang D."/>
            <person name="Ding G."/>
            <person name="Shi L."/>
            <person name="Hou Q."/>
            <person name="Ye Y."/>
            <person name="Xu Y."/>
            <person name="Zhou H."/>
            <person name="Xiong C."/>
            <person name="Li S."/>
            <person name="Yu J."/>
            <person name="Hong S."/>
            <person name="Yu X."/>
            <person name="Zou P."/>
            <person name="Chen C."/>
            <person name="Chang X."/>
            <person name="Wang W."/>
            <person name="Lv Y."/>
            <person name="Sun Y."/>
            <person name="Ma L."/>
            <person name="Shen B."/>
            <person name="Zhu C."/>
        </authorList>
    </citation>
    <scope>NUCLEOTIDE SEQUENCE [LARGE SCALE GENOMIC DNA]</scope>
</reference>
<evidence type="ECO:0000313" key="3">
    <source>
        <dbReference type="EnsemblMetazoa" id="ASIC000523-PA"/>
    </source>
</evidence>
<name>A0A084VA82_ANOSI</name>
<reference evidence="3" key="2">
    <citation type="submission" date="2020-05" db="UniProtKB">
        <authorList>
            <consortium name="EnsemblMetazoa"/>
        </authorList>
    </citation>
    <scope>IDENTIFICATION</scope>
</reference>
<dbReference type="EnsemblMetazoa" id="ASIC000523-RA">
    <property type="protein sequence ID" value="ASIC000523-PA"/>
    <property type="gene ID" value="ASIC000523"/>
</dbReference>
<keyword evidence="4" id="KW-1185">Reference proteome</keyword>